<protein>
    <submittedName>
        <fullName evidence="1">D5-like transcriptional regulator</fullName>
    </submittedName>
</protein>
<dbReference type="EMBL" id="PP848836">
    <property type="protein sequence ID" value="XCG95584.1"/>
    <property type="molecule type" value="Genomic_DNA"/>
</dbReference>
<proteinExistence type="predicted"/>
<organism evidence="1">
    <name type="scientific">Klebsiella phage vB_Kpn13-P1</name>
    <dbReference type="NCBI Taxonomy" id="3230840"/>
    <lineage>
        <taxon>Viruses</taxon>
    </lineage>
</organism>
<evidence type="ECO:0000313" key="1">
    <source>
        <dbReference type="EMBL" id="XCG95584.1"/>
    </source>
</evidence>
<reference evidence="1" key="1">
    <citation type="submission" date="2024-05" db="EMBL/GenBank/DDBJ databases">
        <authorList>
            <person name="Ferriol-Gonzalez C."/>
            <person name="Concha-Eloko R."/>
            <person name="Bernabeu-Gimeno M."/>
            <person name="Fernandez-Cuenca F."/>
            <person name="Canada-Garcia J.E."/>
            <person name="Garcia-Cobos S."/>
            <person name="Sanjuan R."/>
            <person name="Domingo-Calap P."/>
        </authorList>
    </citation>
    <scope>NUCLEOTIDE SEQUENCE</scope>
</reference>
<accession>A0AAU8ECH1</accession>
<sequence length="257" mass="27225">MAKLTWNEEITASLTAKANALNATVISQEAVANIAAELAAETGKEVTARSVGSKLRKEGFEVQKASDVTKSPWTPGQEDELVAFLNDHPGQYTYAEIAAAVVGGAYTAKQVQGKILSLELTAAVKPTEKAAAVRSFSPDQEAAFINAVVSGASVEAIAAQFERTVKQIRGKALSLLREGRIEAMPVQEVSNAKAREDVLEGLNIADMTVAEIAEATGKSERGVKSMLSRRGISAKDHDGAAKRAKLDAKLDIKTAYI</sequence>
<gene>
    <name evidence="1" type="ORF">vBKpn13P1_34</name>
</gene>
<name>A0AAU8ECH1_9VIRU</name>